<proteinExistence type="predicted"/>
<organism evidence="1 2">
    <name type="scientific">Brevibacillus laterosporus</name>
    <name type="common">Bacillus laterosporus</name>
    <dbReference type="NCBI Taxonomy" id="1465"/>
    <lineage>
        <taxon>Bacteria</taxon>
        <taxon>Bacillati</taxon>
        <taxon>Bacillota</taxon>
        <taxon>Bacilli</taxon>
        <taxon>Bacillales</taxon>
        <taxon>Paenibacillaceae</taxon>
        <taxon>Brevibacillus</taxon>
    </lineage>
</organism>
<dbReference type="Proteomes" id="UP000319432">
    <property type="component" value="Chromosome"/>
</dbReference>
<sequence length="87" mass="10205">MTDLQQFYIIHLINTVYSMIRFYKNIPAYTYPFGGTNGSHELSMYLHSSANIQIIGWNRDEKSFYVADFASVHARDFSPDKQFLNEE</sequence>
<evidence type="ECO:0000313" key="1">
    <source>
        <dbReference type="EMBL" id="QDX93187.1"/>
    </source>
</evidence>
<evidence type="ECO:0000313" key="2">
    <source>
        <dbReference type="Proteomes" id="UP000319432"/>
    </source>
</evidence>
<protein>
    <submittedName>
        <fullName evidence="1">Uncharacterized protein</fullName>
    </submittedName>
</protein>
<reference evidence="1 2" key="1">
    <citation type="submission" date="2018-11" db="EMBL/GenBank/DDBJ databases">
        <title>Phylogenetic determinants of toxin gene distribution in genomes of Brevibacillus laterosporus.</title>
        <authorList>
            <person name="Glare T.R."/>
            <person name="Durrant A."/>
            <person name="Berry C."/>
            <person name="Palma L."/>
            <person name="Ormskirk M."/>
            <person name="Cox M.O."/>
        </authorList>
    </citation>
    <scope>NUCLEOTIDE SEQUENCE [LARGE SCALE GENOMIC DNA]</scope>
    <source>
        <strain evidence="1 2">1821L</strain>
    </source>
</reference>
<accession>A0A518V849</accession>
<dbReference type="OrthoDB" id="2467208at2"/>
<gene>
    <name evidence="1" type="ORF">EEL30_13260</name>
</gene>
<dbReference type="AlphaFoldDB" id="A0A518V849"/>
<name>A0A518V849_BRELA</name>
<dbReference type="EMBL" id="CP033464">
    <property type="protein sequence ID" value="QDX93187.1"/>
    <property type="molecule type" value="Genomic_DNA"/>
</dbReference>
<keyword evidence="2" id="KW-1185">Reference proteome</keyword>